<protein>
    <submittedName>
        <fullName evidence="2">Cyclic di-GMP phosphodiesterase CdpA</fullName>
        <ecNumber evidence="2">3.1.4.52</ecNumber>
    </submittedName>
</protein>
<evidence type="ECO:0000313" key="3">
    <source>
        <dbReference type="Proteomes" id="UP001342418"/>
    </source>
</evidence>
<keyword evidence="3" id="KW-1185">Reference proteome</keyword>
<dbReference type="InterPro" id="IPR001633">
    <property type="entry name" value="EAL_dom"/>
</dbReference>
<dbReference type="PANTHER" id="PTHR33121">
    <property type="entry name" value="CYCLIC DI-GMP PHOSPHODIESTERASE PDEF"/>
    <property type="match status" value="1"/>
</dbReference>
<reference evidence="2 3" key="1">
    <citation type="submission" date="2018-07" db="EMBL/GenBank/DDBJ databases">
        <title>Genome sequence of Nitratireductor thuwali#1536.</title>
        <authorList>
            <person name="Michoud G."/>
            <person name="Merlino G."/>
            <person name="Sefrji F.O."/>
            <person name="Daffonchio D."/>
        </authorList>
    </citation>
    <scope>NUCLEOTIDE SEQUENCE [LARGE SCALE GENOMIC DNA]</scope>
    <source>
        <strain evidence="3">Nit1536</strain>
    </source>
</reference>
<feature type="domain" description="EAL" evidence="1">
    <location>
        <begin position="15"/>
        <end position="268"/>
    </location>
</feature>
<gene>
    <name evidence="2" type="primary">cdpA</name>
    <name evidence="2" type="ORF">NTH_00723</name>
</gene>
<dbReference type="Gene3D" id="3.20.20.450">
    <property type="entry name" value="EAL domain"/>
    <property type="match status" value="1"/>
</dbReference>
<dbReference type="InterPro" id="IPR050706">
    <property type="entry name" value="Cyclic-di-GMP_PDE-like"/>
</dbReference>
<name>A0ABY5MGF9_9HYPH</name>
<dbReference type="InterPro" id="IPR035919">
    <property type="entry name" value="EAL_sf"/>
</dbReference>
<dbReference type="Proteomes" id="UP001342418">
    <property type="component" value="Chromosome"/>
</dbReference>
<organism evidence="2 3">
    <name type="scientific">Nitratireductor thuwali</name>
    <dbReference type="NCBI Taxonomy" id="2267699"/>
    <lineage>
        <taxon>Bacteria</taxon>
        <taxon>Pseudomonadati</taxon>
        <taxon>Pseudomonadota</taxon>
        <taxon>Alphaproteobacteria</taxon>
        <taxon>Hyphomicrobiales</taxon>
        <taxon>Phyllobacteriaceae</taxon>
        <taxon>Nitratireductor</taxon>
    </lineage>
</organism>
<dbReference type="EMBL" id="CP030941">
    <property type="protein sequence ID" value="UUP16278.1"/>
    <property type="molecule type" value="Genomic_DNA"/>
</dbReference>
<dbReference type="PROSITE" id="PS50883">
    <property type="entry name" value="EAL"/>
    <property type="match status" value="1"/>
</dbReference>
<dbReference type="CDD" id="cd01948">
    <property type="entry name" value="EAL"/>
    <property type="match status" value="1"/>
</dbReference>
<dbReference type="GO" id="GO:0071111">
    <property type="term" value="F:cyclic-guanylate-specific phosphodiesterase activity"/>
    <property type="evidence" value="ECO:0007669"/>
    <property type="project" value="UniProtKB-EC"/>
</dbReference>
<sequence>MDLSHSRLRRVLDATLVDEVGIETGVYGRFHIRTTYQPIMRNDGEWLEPCGIDGQARPFREGRAVGARTFFDEAPDEDRPFVETLCRALHLGNYINVGVDGLDLYFSSDPYEEGDVAGLVRQVEAALRQYEGMGVEPGQLVCKVAFAQDRRMLHELGSEMRRLGVAIAVDDFGMTQSTLERMRALDPEIVKFDGEWFRRISDAATAVRLLALLVNALQREGRKVLIEGIETSQQLRAALETGADYLQGYLLGMPSFAGTAFDTRRIPVERLIVPDGNVVPLFNQRGR</sequence>
<dbReference type="PANTHER" id="PTHR33121:SF70">
    <property type="entry name" value="SIGNALING PROTEIN YKOW"/>
    <property type="match status" value="1"/>
</dbReference>
<proteinExistence type="predicted"/>
<dbReference type="RefSeq" id="WP_338528714.1">
    <property type="nucleotide sequence ID" value="NZ_CP030941.1"/>
</dbReference>
<dbReference type="Pfam" id="PF00563">
    <property type="entry name" value="EAL"/>
    <property type="match status" value="1"/>
</dbReference>
<evidence type="ECO:0000259" key="1">
    <source>
        <dbReference type="PROSITE" id="PS50883"/>
    </source>
</evidence>
<keyword evidence="2" id="KW-0378">Hydrolase</keyword>
<dbReference type="SUPFAM" id="SSF141868">
    <property type="entry name" value="EAL domain-like"/>
    <property type="match status" value="1"/>
</dbReference>
<dbReference type="SMART" id="SM00052">
    <property type="entry name" value="EAL"/>
    <property type="match status" value="1"/>
</dbReference>
<accession>A0ABY5MGF9</accession>
<evidence type="ECO:0000313" key="2">
    <source>
        <dbReference type="EMBL" id="UUP16278.1"/>
    </source>
</evidence>
<dbReference type="EC" id="3.1.4.52" evidence="2"/>